<feature type="compositionally biased region" description="Basic and acidic residues" evidence="1">
    <location>
        <begin position="441"/>
        <end position="462"/>
    </location>
</feature>
<proteinExistence type="predicted"/>
<feature type="compositionally biased region" description="Polar residues" evidence="1">
    <location>
        <begin position="92"/>
        <end position="104"/>
    </location>
</feature>
<dbReference type="OrthoDB" id="2595104at2759"/>
<feature type="compositionally biased region" description="Basic and acidic residues" evidence="1">
    <location>
        <begin position="316"/>
        <end position="325"/>
    </location>
</feature>
<comment type="caution">
    <text evidence="2">The sequence shown here is derived from an EMBL/GenBank/DDBJ whole genome shotgun (WGS) entry which is preliminary data.</text>
</comment>
<feature type="region of interest" description="Disordered" evidence="1">
    <location>
        <begin position="246"/>
        <end position="476"/>
    </location>
</feature>
<dbReference type="Proteomes" id="UP000199727">
    <property type="component" value="Unassembled WGS sequence"/>
</dbReference>
<organism evidence="2 3">
    <name type="scientific">Cryptococcus neoformans Tu259-1</name>
    <dbReference type="NCBI Taxonomy" id="1230072"/>
    <lineage>
        <taxon>Eukaryota</taxon>
        <taxon>Fungi</taxon>
        <taxon>Dikarya</taxon>
        <taxon>Basidiomycota</taxon>
        <taxon>Agaricomycotina</taxon>
        <taxon>Tremellomycetes</taxon>
        <taxon>Tremellales</taxon>
        <taxon>Cryptococcaceae</taxon>
        <taxon>Cryptococcus</taxon>
        <taxon>Cryptococcus neoformans species complex</taxon>
    </lineage>
</organism>
<feature type="compositionally biased region" description="Basic and acidic residues" evidence="1">
    <location>
        <begin position="379"/>
        <end position="413"/>
    </location>
</feature>
<name>A0A854QBK9_CRYNE</name>
<feature type="compositionally biased region" description="Polar residues" evidence="1">
    <location>
        <begin position="60"/>
        <end position="76"/>
    </location>
</feature>
<protein>
    <submittedName>
        <fullName evidence="2">Uncharacterized protein</fullName>
    </submittedName>
</protein>
<evidence type="ECO:0000313" key="2">
    <source>
        <dbReference type="EMBL" id="OXG12994.1"/>
    </source>
</evidence>
<dbReference type="AlphaFoldDB" id="A0A854QBK9"/>
<evidence type="ECO:0000313" key="3">
    <source>
        <dbReference type="Proteomes" id="UP000199727"/>
    </source>
</evidence>
<accession>A0A854QBK9</accession>
<sequence length="476" mass="52044">MFEEDFERCFICQGPSKGLYCSSMCRQKDQGSFSPQVNPDHGSVHITSQLPPALSPHVRPTNTISLSPRNSGQPRATSNGTSSGSSSVNSSPLHSPQTNPSDLDSPQKGLFDLPPPAYPVTQFGAPPSAVPMKIPPLLPRASPIFGAIGTPGSQGSTIYPHGASIDTLRFGRRPGAVNSVTSPNALIPRCACGLPANHRTRATSKDRAEVVDSGFSRLSLGPSVMVREEPISRSLRIVSDSAIPPFTLSPKGTPQTITATLNHSGPFHTEQCSPVAPNNVLSRSRSDPIPPSPKIGKRTIAPVPVVSTIIPTRRQSSHEPERRTNVLEISNMDSPRRGRSRERQEHHGDDGDCPPAILNHPPEREAAPSRSRTRRDSRRRSGERSRSRQRERIRDLDMSRDREHDGQRSRVSHEGPQILPSWSRPDPIADRVVAPSMKGQSNDDKKKYARDEDERKRQELRRATNQFGQVFGVAAG</sequence>
<feature type="compositionally biased region" description="Basic and acidic residues" evidence="1">
    <location>
        <begin position="341"/>
        <end position="350"/>
    </location>
</feature>
<gene>
    <name evidence="2" type="ORF">C361_06182</name>
</gene>
<feature type="compositionally biased region" description="Polar residues" evidence="1">
    <location>
        <begin position="250"/>
        <end position="263"/>
    </location>
</feature>
<evidence type="ECO:0000256" key="1">
    <source>
        <dbReference type="SAM" id="MobiDB-lite"/>
    </source>
</evidence>
<dbReference type="EMBL" id="AMKT01000083">
    <property type="protein sequence ID" value="OXG12994.1"/>
    <property type="molecule type" value="Genomic_DNA"/>
</dbReference>
<feature type="compositionally biased region" description="Low complexity" evidence="1">
    <location>
        <begin position="77"/>
        <end position="91"/>
    </location>
</feature>
<feature type="region of interest" description="Disordered" evidence="1">
    <location>
        <begin position="30"/>
        <end position="117"/>
    </location>
</feature>
<reference evidence="2 3" key="1">
    <citation type="submission" date="2017-06" db="EMBL/GenBank/DDBJ databases">
        <title>Global population genomics of the pathogenic fungus Cryptococcus neoformans var. grubii.</title>
        <authorList>
            <person name="Cuomo C."/>
            <person name="Litvintseva A."/>
            <person name="Chen Y."/>
            <person name="Young S."/>
            <person name="Zeng Q."/>
            <person name="Chapman S."/>
            <person name="Gujja S."/>
            <person name="Saif S."/>
            <person name="Birren B."/>
        </authorList>
    </citation>
    <scope>NUCLEOTIDE SEQUENCE [LARGE SCALE GENOMIC DNA]</scope>
    <source>
        <strain evidence="2 3">Tu259-1</strain>
    </source>
</reference>